<evidence type="ECO:0000313" key="2">
    <source>
        <dbReference type="EMBL" id="NVO33014.1"/>
    </source>
</evidence>
<reference evidence="2 3" key="1">
    <citation type="submission" date="2020-05" db="EMBL/GenBank/DDBJ databases">
        <title>Hymenobacter terrestris sp. nov. and Hymenobacter lapidiphilus sp. nov., isolated from regoliths in Antarctica.</title>
        <authorList>
            <person name="Sedlacek I."/>
            <person name="Pantucek R."/>
            <person name="Zeman M."/>
            <person name="Holochova P."/>
            <person name="Kralova S."/>
            <person name="Stankova E."/>
            <person name="Sedo O."/>
            <person name="Micenkova L."/>
            <person name="Svec P."/>
            <person name="Gupta V."/>
            <person name="Sood U."/>
            <person name="Korpole U.S."/>
            <person name="Lal R."/>
        </authorList>
    </citation>
    <scope>NUCLEOTIDE SEQUENCE [LARGE SCALE GENOMIC DNA]</scope>
    <source>
        <strain evidence="2 3">P5342</strain>
    </source>
</reference>
<dbReference type="SUPFAM" id="SSF56935">
    <property type="entry name" value="Porins"/>
    <property type="match status" value="1"/>
</dbReference>
<dbReference type="Pfam" id="PF07642">
    <property type="entry name" value="BBP2"/>
    <property type="match status" value="1"/>
</dbReference>
<protein>
    <submittedName>
        <fullName evidence="2">Porin</fullName>
    </submittedName>
</protein>
<sequence length="374" mass="41366">MKHLFALLAAVAPALLPATAAAQNVTPTDSAATAVTEPANPFTVYGFVDAYYGYDIKHAAGNERPGFIFSHNRQNEFTVNQGLIGLRYDNDQVRGEVGLHAGTYPTANYAPEDPIIRNIYQAYAGFRPFRKAWIDAGIFSSHMGIESALSKNNWTLTRSLAAEGSPYYEAGVKFTYEAAPTLTLTALVLNGWQNIRETNQAKALGTQIQWQATDKLLINSSTFYGNEQPTGLVRRRRYFHDFYARYDASDRLSLALVFDVGKQERPEAGAKADTWYTGTALARVQLSDKWRLGGRAEYFSADHGVVILNATPALTDPDFKVLAGSLNLDYLPTRHVAVRLEGRQFSSGRNFLTDRNGRPSKHYGNLTSSISLSF</sequence>
<accession>A0A7Y7U7Q1</accession>
<feature type="signal peptide" evidence="1">
    <location>
        <begin position="1"/>
        <end position="22"/>
    </location>
</feature>
<comment type="caution">
    <text evidence="2">The sequence shown here is derived from an EMBL/GenBank/DDBJ whole genome shotgun (WGS) entry which is preliminary data.</text>
</comment>
<dbReference type="RefSeq" id="WP_176909866.1">
    <property type="nucleotide sequence ID" value="NZ_JABKAU010000044.1"/>
</dbReference>
<dbReference type="InterPro" id="IPR011486">
    <property type="entry name" value="BBP2"/>
</dbReference>
<dbReference type="Gene3D" id="2.40.160.10">
    <property type="entry name" value="Porin"/>
    <property type="match status" value="1"/>
</dbReference>
<evidence type="ECO:0000313" key="3">
    <source>
        <dbReference type="Proteomes" id="UP000565521"/>
    </source>
</evidence>
<keyword evidence="3" id="KW-1185">Reference proteome</keyword>
<evidence type="ECO:0000256" key="1">
    <source>
        <dbReference type="SAM" id="SignalP"/>
    </source>
</evidence>
<dbReference type="EMBL" id="JABKAU010000044">
    <property type="protein sequence ID" value="NVO33014.1"/>
    <property type="molecule type" value="Genomic_DNA"/>
</dbReference>
<dbReference type="AlphaFoldDB" id="A0A7Y7U7Q1"/>
<gene>
    <name evidence="2" type="ORF">HW554_17520</name>
</gene>
<feature type="chain" id="PRO_5030967298" evidence="1">
    <location>
        <begin position="23"/>
        <end position="374"/>
    </location>
</feature>
<name>A0A7Y7U7Q1_9BACT</name>
<keyword evidence="1" id="KW-0732">Signal</keyword>
<proteinExistence type="predicted"/>
<organism evidence="2 3">
    <name type="scientific">Hymenobacter lapidiphilus</name>
    <dbReference type="NCBI Taxonomy" id="2608003"/>
    <lineage>
        <taxon>Bacteria</taxon>
        <taxon>Pseudomonadati</taxon>
        <taxon>Bacteroidota</taxon>
        <taxon>Cytophagia</taxon>
        <taxon>Cytophagales</taxon>
        <taxon>Hymenobacteraceae</taxon>
        <taxon>Hymenobacter</taxon>
    </lineage>
</organism>
<dbReference type="Proteomes" id="UP000565521">
    <property type="component" value="Unassembled WGS sequence"/>
</dbReference>
<dbReference type="InterPro" id="IPR023614">
    <property type="entry name" value="Porin_dom_sf"/>
</dbReference>